<dbReference type="RefSeq" id="WP_071413026.1">
    <property type="nucleotide sequence ID" value="NZ_JBHUMF010000008.1"/>
</dbReference>
<evidence type="ECO:0000256" key="1">
    <source>
        <dbReference type="SAM" id="Phobius"/>
    </source>
</evidence>
<evidence type="ECO:0000313" key="2">
    <source>
        <dbReference type="EMBL" id="MFD2679809.1"/>
    </source>
</evidence>
<gene>
    <name evidence="2" type="ORF">ACFSUL_03480</name>
</gene>
<name>A0ABW5RP93_9BACI</name>
<feature type="transmembrane region" description="Helical" evidence="1">
    <location>
        <begin position="97"/>
        <end position="115"/>
    </location>
</feature>
<feature type="transmembrane region" description="Helical" evidence="1">
    <location>
        <begin position="127"/>
        <end position="151"/>
    </location>
</feature>
<keyword evidence="1" id="KW-0812">Transmembrane</keyword>
<keyword evidence="1" id="KW-0472">Membrane</keyword>
<dbReference type="Proteomes" id="UP001597506">
    <property type="component" value="Unassembled WGS sequence"/>
</dbReference>
<organism evidence="2 3">
    <name type="scientific">Bacillus seohaeanensis</name>
    <dbReference type="NCBI Taxonomy" id="284580"/>
    <lineage>
        <taxon>Bacteria</taxon>
        <taxon>Bacillati</taxon>
        <taxon>Bacillota</taxon>
        <taxon>Bacilli</taxon>
        <taxon>Bacillales</taxon>
        <taxon>Bacillaceae</taxon>
        <taxon>Bacillus</taxon>
    </lineage>
</organism>
<proteinExistence type="predicted"/>
<sequence length="153" mass="17606">MKSLPKLEALLWSIALPGFPQLLTGQLVKGILFVLLEFLINIQSNFNEAIMQSFLGNTKQAAQIIDYQWLMFYPCLYMFAMWDAYKFALQKEEKLAYLPFVFSAYTVTVGLMYSPRVYILDKFIGPIFFPMLCVIPGVIIGLVIKKILLLFQN</sequence>
<comment type="caution">
    <text evidence="2">The sequence shown here is derived from an EMBL/GenBank/DDBJ whole genome shotgun (WGS) entry which is preliminary data.</text>
</comment>
<evidence type="ECO:0000313" key="3">
    <source>
        <dbReference type="Proteomes" id="UP001597506"/>
    </source>
</evidence>
<dbReference type="EMBL" id="JBHUMF010000008">
    <property type="protein sequence ID" value="MFD2679809.1"/>
    <property type="molecule type" value="Genomic_DNA"/>
</dbReference>
<reference evidence="3" key="1">
    <citation type="journal article" date="2019" name="Int. J. Syst. Evol. Microbiol.">
        <title>The Global Catalogue of Microorganisms (GCM) 10K type strain sequencing project: providing services to taxonomists for standard genome sequencing and annotation.</title>
        <authorList>
            <consortium name="The Broad Institute Genomics Platform"/>
            <consortium name="The Broad Institute Genome Sequencing Center for Infectious Disease"/>
            <person name="Wu L."/>
            <person name="Ma J."/>
        </authorList>
    </citation>
    <scope>NUCLEOTIDE SEQUENCE [LARGE SCALE GENOMIC DNA]</scope>
    <source>
        <strain evidence="3">KCTC 3913</strain>
    </source>
</reference>
<accession>A0ABW5RP93</accession>
<keyword evidence="3" id="KW-1185">Reference proteome</keyword>
<keyword evidence="1" id="KW-1133">Transmembrane helix</keyword>
<protein>
    <submittedName>
        <fullName evidence="2">Uncharacterized protein</fullName>
    </submittedName>
</protein>